<accession>A0ABR8V8U6</accession>
<evidence type="ECO:0000313" key="1">
    <source>
        <dbReference type="EMBL" id="MBD8001183.1"/>
    </source>
</evidence>
<organism evidence="1 2">
    <name type="scientific">Phocaeicola faecium</name>
    <dbReference type="NCBI Taxonomy" id="2762213"/>
    <lineage>
        <taxon>Bacteria</taxon>
        <taxon>Pseudomonadati</taxon>
        <taxon>Bacteroidota</taxon>
        <taxon>Bacteroidia</taxon>
        <taxon>Bacteroidales</taxon>
        <taxon>Bacteroidaceae</taxon>
        <taxon>Phocaeicola</taxon>
    </lineage>
</organism>
<dbReference type="SFLD" id="SFLDG01144">
    <property type="entry name" value="C2.B.4:_PGP_Like"/>
    <property type="match status" value="1"/>
</dbReference>
<name>A0ABR8V8U6_9BACT</name>
<proteinExistence type="predicted"/>
<dbReference type="EMBL" id="JACSPQ010000001">
    <property type="protein sequence ID" value="MBD8001183.1"/>
    <property type="molecule type" value="Genomic_DNA"/>
</dbReference>
<reference evidence="1 2" key="1">
    <citation type="submission" date="2020-08" db="EMBL/GenBank/DDBJ databases">
        <title>A Genomic Blueprint of the Chicken Gut Microbiome.</title>
        <authorList>
            <person name="Gilroy R."/>
            <person name="Ravi A."/>
            <person name="Getino M."/>
            <person name="Pursley I."/>
            <person name="Horton D.L."/>
            <person name="Alikhan N.-F."/>
            <person name="Baker D."/>
            <person name="Gharbi K."/>
            <person name="Hall N."/>
            <person name="Watson M."/>
            <person name="Adriaenssens E.M."/>
            <person name="Foster-Nyarko E."/>
            <person name="Jarju S."/>
            <person name="Secka A."/>
            <person name="Antonio M."/>
            <person name="Oren A."/>
            <person name="Chaudhuri R."/>
            <person name="La Ragione R.M."/>
            <person name="Hildebrand F."/>
            <person name="Pallen M.J."/>
        </authorList>
    </citation>
    <scope>NUCLEOTIDE SEQUENCE [LARGE SCALE GENOMIC DNA]</scope>
    <source>
        <strain evidence="1 2">Sa1YUN3</strain>
    </source>
</reference>
<dbReference type="InterPro" id="IPR000150">
    <property type="entry name" value="Cof"/>
</dbReference>
<dbReference type="SUPFAM" id="SSF56784">
    <property type="entry name" value="HAD-like"/>
    <property type="match status" value="1"/>
</dbReference>
<dbReference type="NCBIfam" id="TIGR00099">
    <property type="entry name" value="Cof-subfamily"/>
    <property type="match status" value="1"/>
</dbReference>
<dbReference type="Pfam" id="PF08282">
    <property type="entry name" value="Hydrolase_3"/>
    <property type="match status" value="1"/>
</dbReference>
<gene>
    <name evidence="1" type="ORF">H9626_03000</name>
</gene>
<dbReference type="Proteomes" id="UP000616346">
    <property type="component" value="Unassembled WGS sequence"/>
</dbReference>
<sequence>MKYKLLVLDLDGTLTNSKKEITRHTKETLIKAQEAGLKVVLASGRPTYGVAPLANELELQKYEGYILAYNGGEIIDWKTRELMYEKQLDSDLLPYLYRCAKENDFAIVTYENEYVLTEKPDDEYVLKEALLNVMKIKKVDNFLEAVKHPITKCLIVGEPSRLALLEKEMYEKLKDRMGVFRSEPYFLELVPKGIDKAQSLSVLLEEIGMTKNEMIAIGDGFNDLSMIQYAGLGIAMENAQDVVKQAADFITLSNEEDGVAYAVEKFYLDDSLSSL</sequence>
<comment type="caution">
    <text evidence="1">The sequence shown here is derived from an EMBL/GenBank/DDBJ whole genome shotgun (WGS) entry which is preliminary data.</text>
</comment>
<dbReference type="PANTHER" id="PTHR10000">
    <property type="entry name" value="PHOSPHOSERINE PHOSPHATASE"/>
    <property type="match status" value="1"/>
</dbReference>
<dbReference type="InterPro" id="IPR006379">
    <property type="entry name" value="HAD-SF_hydro_IIB"/>
</dbReference>
<dbReference type="PRINTS" id="PR00119">
    <property type="entry name" value="CATATPASE"/>
</dbReference>
<dbReference type="SFLD" id="SFLDG01140">
    <property type="entry name" value="C2.B:_Phosphomannomutase_and_P"/>
    <property type="match status" value="1"/>
</dbReference>
<evidence type="ECO:0000313" key="2">
    <source>
        <dbReference type="Proteomes" id="UP000616346"/>
    </source>
</evidence>
<dbReference type="Gene3D" id="3.30.1240.10">
    <property type="match status" value="1"/>
</dbReference>
<keyword evidence="2" id="KW-1185">Reference proteome</keyword>
<dbReference type="InterPro" id="IPR023214">
    <property type="entry name" value="HAD_sf"/>
</dbReference>
<protein>
    <submittedName>
        <fullName evidence="1">HAD family phosphatase</fullName>
    </submittedName>
</protein>
<dbReference type="SFLD" id="SFLDS00003">
    <property type="entry name" value="Haloacid_Dehalogenase"/>
    <property type="match status" value="1"/>
</dbReference>
<dbReference type="RefSeq" id="WP_191709528.1">
    <property type="nucleotide sequence ID" value="NZ_JACSPQ010000001.1"/>
</dbReference>
<dbReference type="PANTHER" id="PTHR10000:SF8">
    <property type="entry name" value="HAD SUPERFAMILY HYDROLASE-LIKE, TYPE 3"/>
    <property type="match status" value="1"/>
</dbReference>
<dbReference type="CDD" id="cd07516">
    <property type="entry name" value="HAD_Pase"/>
    <property type="match status" value="1"/>
</dbReference>
<dbReference type="PROSITE" id="PS01229">
    <property type="entry name" value="COF_2"/>
    <property type="match status" value="1"/>
</dbReference>
<dbReference type="InterPro" id="IPR036412">
    <property type="entry name" value="HAD-like_sf"/>
</dbReference>
<dbReference type="NCBIfam" id="TIGR01484">
    <property type="entry name" value="HAD-SF-IIB"/>
    <property type="match status" value="1"/>
</dbReference>
<dbReference type="Gene3D" id="3.40.50.1000">
    <property type="entry name" value="HAD superfamily/HAD-like"/>
    <property type="match status" value="1"/>
</dbReference>